<dbReference type="Pfam" id="PF04321">
    <property type="entry name" value="RmlD_sub_bind"/>
    <property type="match status" value="1"/>
</dbReference>
<protein>
    <recommendedName>
        <fullName evidence="2">dTDP-4-dehydrorhamnose reductase</fullName>
        <ecNumber evidence="2">1.1.1.133</ecNumber>
    </recommendedName>
</protein>
<evidence type="ECO:0000259" key="3">
    <source>
        <dbReference type="Pfam" id="PF04321"/>
    </source>
</evidence>
<dbReference type="PANTHER" id="PTHR10491:SF4">
    <property type="entry name" value="METHIONINE ADENOSYLTRANSFERASE 2 SUBUNIT BETA"/>
    <property type="match status" value="1"/>
</dbReference>
<evidence type="ECO:0000256" key="1">
    <source>
        <dbReference type="ARBA" id="ARBA00010944"/>
    </source>
</evidence>
<dbReference type="PANTHER" id="PTHR10491">
    <property type="entry name" value="DTDP-4-DEHYDRORHAMNOSE REDUCTASE"/>
    <property type="match status" value="1"/>
</dbReference>
<dbReference type="SUPFAM" id="SSF51735">
    <property type="entry name" value="NAD(P)-binding Rossmann-fold domains"/>
    <property type="match status" value="1"/>
</dbReference>
<evidence type="ECO:0000313" key="4">
    <source>
        <dbReference type="EMBL" id="HJB91911.1"/>
    </source>
</evidence>
<feature type="domain" description="RmlD-like substrate binding" evidence="3">
    <location>
        <begin position="1"/>
        <end position="287"/>
    </location>
</feature>
<organism evidence="4 5">
    <name type="scientific">Candidatus Eisenbergiella merdigallinarum</name>
    <dbReference type="NCBI Taxonomy" id="2838552"/>
    <lineage>
        <taxon>Bacteria</taxon>
        <taxon>Bacillati</taxon>
        <taxon>Bacillota</taxon>
        <taxon>Clostridia</taxon>
        <taxon>Lachnospirales</taxon>
        <taxon>Lachnospiraceae</taxon>
        <taxon>Eisenbergiella</taxon>
    </lineage>
</organism>
<dbReference type="InterPro" id="IPR029903">
    <property type="entry name" value="RmlD-like-bd"/>
</dbReference>
<dbReference type="EMBL" id="DWXE01000040">
    <property type="protein sequence ID" value="HJB91911.1"/>
    <property type="molecule type" value="Genomic_DNA"/>
</dbReference>
<dbReference type="InterPro" id="IPR005913">
    <property type="entry name" value="dTDP_dehydrorham_reduct"/>
</dbReference>
<comment type="caution">
    <text evidence="4">The sequence shown here is derived from an EMBL/GenBank/DDBJ whole genome shotgun (WGS) entry which is preliminary data.</text>
</comment>
<dbReference type="GO" id="GO:0008831">
    <property type="term" value="F:dTDP-4-dehydrorhamnose reductase activity"/>
    <property type="evidence" value="ECO:0007669"/>
    <property type="project" value="UniProtKB-EC"/>
</dbReference>
<dbReference type="AlphaFoldDB" id="A0A9D2SEA2"/>
<dbReference type="Gene3D" id="3.40.50.720">
    <property type="entry name" value="NAD(P)-binding Rossmann-like Domain"/>
    <property type="match status" value="1"/>
</dbReference>
<evidence type="ECO:0000313" key="5">
    <source>
        <dbReference type="Proteomes" id="UP000886883"/>
    </source>
</evidence>
<dbReference type="EC" id="1.1.1.133" evidence="2"/>
<reference evidence="4" key="1">
    <citation type="journal article" date="2021" name="PeerJ">
        <title>Extensive microbial diversity within the chicken gut microbiome revealed by metagenomics and culture.</title>
        <authorList>
            <person name="Gilroy R."/>
            <person name="Ravi A."/>
            <person name="Getino M."/>
            <person name="Pursley I."/>
            <person name="Horton D.L."/>
            <person name="Alikhan N.F."/>
            <person name="Baker D."/>
            <person name="Gharbi K."/>
            <person name="Hall N."/>
            <person name="Watson M."/>
            <person name="Adriaenssens E.M."/>
            <person name="Foster-Nyarko E."/>
            <person name="Jarju S."/>
            <person name="Secka A."/>
            <person name="Antonio M."/>
            <person name="Oren A."/>
            <person name="Chaudhuri R.R."/>
            <person name="La Ragione R."/>
            <person name="Hildebrand F."/>
            <person name="Pallen M.J."/>
        </authorList>
    </citation>
    <scope>NUCLEOTIDE SEQUENCE</scope>
    <source>
        <strain evidence="4">USAMLcec3-2134</strain>
    </source>
</reference>
<keyword evidence="2" id="KW-0521">NADP</keyword>
<name>A0A9D2SEA2_9FIRM</name>
<reference evidence="4" key="2">
    <citation type="submission" date="2021-04" db="EMBL/GenBank/DDBJ databases">
        <authorList>
            <person name="Gilroy R."/>
        </authorList>
    </citation>
    <scope>NUCLEOTIDE SEQUENCE</scope>
    <source>
        <strain evidence="4">USAMLcec3-2134</strain>
    </source>
</reference>
<proteinExistence type="inferred from homology"/>
<comment type="function">
    <text evidence="2">Catalyzes the reduction of dTDP-6-deoxy-L-lyxo-4-hexulose to yield dTDP-L-rhamnose.</text>
</comment>
<sequence>MRLMLTGAGGFLGSRLLSFYGEKNEVWAPAHGELDLTDGGAVSRGVRGFRPDAVIHCAAVSDVGACERNPALSLAVNVEGTKNLAAACGSGSPSDGPRLIFCSSDQVYFDGPAEEKTGMNQFAHCEKEILHPVPVYGQHKLLAERACRNLCPNSVILRLSWMYGELTQKERDEGRQNLGEIVRRMVREDVEWFFSDADYRGVTDAWEAAGYVEAAFSLPPGIYNFGSPNTLSLYETVRAVLRPLGKEKLARPAEGNRPRNLCMDPGKARAHGIRFRDTAQGLSDFLKAGI</sequence>
<evidence type="ECO:0000256" key="2">
    <source>
        <dbReference type="RuleBase" id="RU364082"/>
    </source>
</evidence>
<comment type="pathway">
    <text evidence="2">Carbohydrate biosynthesis; dTDP-L-rhamnose biosynthesis.</text>
</comment>
<gene>
    <name evidence="4" type="ORF">H9763_10685</name>
</gene>
<dbReference type="InterPro" id="IPR036291">
    <property type="entry name" value="NAD(P)-bd_dom_sf"/>
</dbReference>
<dbReference type="Proteomes" id="UP000886883">
    <property type="component" value="Unassembled WGS sequence"/>
</dbReference>
<comment type="similarity">
    <text evidence="1 2">Belongs to the dTDP-4-dehydrorhamnose reductase family.</text>
</comment>
<keyword evidence="2" id="KW-0560">Oxidoreductase</keyword>
<accession>A0A9D2SEA2</accession>